<evidence type="ECO:0000256" key="1">
    <source>
        <dbReference type="ARBA" id="ARBA00022723"/>
    </source>
</evidence>
<evidence type="ECO:0000256" key="3">
    <source>
        <dbReference type="ARBA" id="ARBA00022833"/>
    </source>
</evidence>
<reference evidence="7 8" key="2">
    <citation type="submission" date="2017-10" db="EMBL/GenBank/DDBJ databases">
        <title>Consistent, comparative and evidence-based genome annotation and re-annotation for the closely-related species, Cryptosporidium parvum, C. hominis and C. tyzzeri.</title>
        <authorList>
            <person name="Baptista R.P."/>
            <person name="Li Y."/>
            <person name="Sateriale A."/>
            <person name="Striepen B."/>
            <person name="Kissinger J.C."/>
        </authorList>
    </citation>
    <scope>NUCLEOTIDE SEQUENCE [LARGE SCALE GENOMIC DNA]</scope>
    <source>
        <strain evidence="7">30976</strain>
    </source>
</reference>
<dbReference type="Gene3D" id="3.30.40.10">
    <property type="entry name" value="Zinc/RING finger domain, C3HC4 (zinc finger)"/>
    <property type="match status" value="1"/>
</dbReference>
<keyword evidence="1" id="KW-0479">Metal-binding</keyword>
<accession>A0ABX5BAM8</accession>
<dbReference type="PANTHER" id="PTHR23041">
    <property type="entry name" value="RING FINGER DOMAIN-CONTAINING"/>
    <property type="match status" value="1"/>
</dbReference>
<feature type="region of interest" description="Disordered" evidence="5">
    <location>
        <begin position="1"/>
        <end position="28"/>
    </location>
</feature>
<evidence type="ECO:0000256" key="2">
    <source>
        <dbReference type="ARBA" id="ARBA00022771"/>
    </source>
</evidence>
<feature type="compositionally biased region" description="Low complexity" evidence="5">
    <location>
        <begin position="1"/>
        <end position="18"/>
    </location>
</feature>
<protein>
    <submittedName>
        <fullName evidence="7">Uncharacterized protein with RING-type Zinc finger</fullName>
    </submittedName>
</protein>
<feature type="compositionally biased region" description="Low complexity" evidence="5">
    <location>
        <begin position="135"/>
        <end position="164"/>
    </location>
</feature>
<dbReference type="SMART" id="SM00184">
    <property type="entry name" value="RING"/>
    <property type="match status" value="1"/>
</dbReference>
<sequence length="303" mass="34299">MTENNNNIIILSSSSSSESEGEQKRTGKIRKIKKIIQNKTTIEEGHTENGDNIGYYSNLSQHKNHNVALTASSSSSSSSSSSFQNNLLEDVYLVNEENNRTSIEQLIENKNDDSDDNEQVIEVIDCNSNSIKRANTNTSRRNNRISTRTNPYSTSSSSSSSSSSRGLFNISLNELSENTTNNFPLFGVYSNIINFLNNTMNSCNMNNHQNKNQVIEKPVELTQEEKEKAAKFTCPICLEDWDNIMSRTLTINQFLPNIRTPVVITRCGHHFCLNCAGNLVQRKQKCPRCRRNLTKKDFINFYV</sequence>
<evidence type="ECO:0000256" key="4">
    <source>
        <dbReference type="PROSITE-ProRule" id="PRU00175"/>
    </source>
</evidence>
<evidence type="ECO:0000313" key="8">
    <source>
        <dbReference type="Proteomes" id="UP001429100"/>
    </source>
</evidence>
<evidence type="ECO:0000256" key="5">
    <source>
        <dbReference type="SAM" id="MobiDB-lite"/>
    </source>
</evidence>
<reference evidence="7 8" key="1">
    <citation type="submission" date="2014-11" db="EMBL/GenBank/DDBJ databases">
        <title>Comparative genomic analysis of Cryptosporidium hominis reveals occurrence of genetic recombination in virulent subtypes.</title>
        <authorList>
            <person name="Guo Y."/>
            <person name="Tang K."/>
            <person name="Frace M."/>
            <person name="Li N."/>
            <person name="Roellig D.M."/>
            <person name="Sammons S."/>
            <person name="Knipe K."/>
            <person name="Rowe L."/>
            <person name="Feng Y."/>
            <person name="Xiao L."/>
        </authorList>
    </citation>
    <scope>NUCLEOTIDE SEQUENCE [LARGE SCALE GENOMIC DNA]</scope>
    <source>
        <strain evidence="7">30976</strain>
    </source>
</reference>
<dbReference type="Pfam" id="PF14634">
    <property type="entry name" value="zf-RING_5"/>
    <property type="match status" value="1"/>
</dbReference>
<feature type="region of interest" description="Disordered" evidence="5">
    <location>
        <begin position="132"/>
        <end position="165"/>
    </location>
</feature>
<keyword evidence="3" id="KW-0862">Zinc</keyword>
<dbReference type="InterPro" id="IPR017907">
    <property type="entry name" value="Znf_RING_CS"/>
</dbReference>
<dbReference type="Proteomes" id="UP001429100">
    <property type="component" value="Unassembled WGS sequence"/>
</dbReference>
<gene>
    <name evidence="7" type="ORF">GY17_00002925</name>
</gene>
<evidence type="ECO:0000259" key="6">
    <source>
        <dbReference type="PROSITE" id="PS50089"/>
    </source>
</evidence>
<dbReference type="InterPro" id="IPR013083">
    <property type="entry name" value="Znf_RING/FYVE/PHD"/>
</dbReference>
<keyword evidence="8" id="KW-1185">Reference proteome</keyword>
<dbReference type="SUPFAM" id="SSF57850">
    <property type="entry name" value="RING/U-box"/>
    <property type="match status" value="1"/>
</dbReference>
<dbReference type="InterPro" id="IPR001841">
    <property type="entry name" value="Znf_RING"/>
</dbReference>
<name>A0ABX5BAM8_CRYHO</name>
<dbReference type="PANTHER" id="PTHR23041:SF78">
    <property type="entry name" value="E3 UBIQUITIN-PROTEIN LIGASE RNF4"/>
    <property type="match status" value="1"/>
</dbReference>
<organism evidence="7 8">
    <name type="scientific">Cryptosporidium hominis</name>
    <dbReference type="NCBI Taxonomy" id="237895"/>
    <lineage>
        <taxon>Eukaryota</taxon>
        <taxon>Sar</taxon>
        <taxon>Alveolata</taxon>
        <taxon>Apicomplexa</taxon>
        <taxon>Conoidasida</taxon>
        <taxon>Coccidia</taxon>
        <taxon>Eucoccidiorida</taxon>
        <taxon>Eimeriorina</taxon>
        <taxon>Cryptosporidiidae</taxon>
        <taxon>Cryptosporidium</taxon>
    </lineage>
</organism>
<evidence type="ECO:0000313" key="7">
    <source>
        <dbReference type="EMBL" id="PPS94152.1"/>
    </source>
</evidence>
<dbReference type="InterPro" id="IPR047134">
    <property type="entry name" value="RNF4"/>
</dbReference>
<dbReference type="PROSITE" id="PS00518">
    <property type="entry name" value="ZF_RING_1"/>
    <property type="match status" value="1"/>
</dbReference>
<dbReference type="EMBL" id="JTAI01000009">
    <property type="protein sequence ID" value="PPS94152.1"/>
    <property type="molecule type" value="Genomic_DNA"/>
</dbReference>
<dbReference type="PROSITE" id="PS50089">
    <property type="entry name" value="ZF_RING_2"/>
    <property type="match status" value="1"/>
</dbReference>
<proteinExistence type="predicted"/>
<feature type="domain" description="RING-type" evidence="6">
    <location>
        <begin position="234"/>
        <end position="290"/>
    </location>
</feature>
<comment type="caution">
    <text evidence="7">The sequence shown here is derived from an EMBL/GenBank/DDBJ whole genome shotgun (WGS) entry which is preliminary data.</text>
</comment>
<keyword evidence="2 4" id="KW-0863">Zinc-finger</keyword>